<keyword evidence="1" id="KW-0052">Apoplast</keyword>
<dbReference type="Proteomes" id="UP000275267">
    <property type="component" value="Unassembled WGS sequence"/>
</dbReference>
<dbReference type="GO" id="GO:0048046">
    <property type="term" value="C:apoplast"/>
    <property type="evidence" value="ECO:0007669"/>
    <property type="project" value="UniProtKB-SubCell"/>
</dbReference>
<comment type="subcellular location">
    <subcellularLocation>
        <location evidence="1">Secreted</location>
        <location evidence="1">Extracellular space</location>
        <location evidence="1">Apoplast</location>
    </subcellularLocation>
</comment>
<dbReference type="InterPro" id="IPR004265">
    <property type="entry name" value="Dirigent"/>
</dbReference>
<comment type="function">
    <text evidence="1">Dirigent proteins impart stereoselectivity on the phenoxy radical-coupling reaction, yielding optically active lignans from two molecules of coniferyl alcohol in the biosynthesis of lignans, flavonolignans, and alkaloids and thus plays a central role in plant secondary metabolism.</text>
</comment>
<evidence type="ECO:0000313" key="2">
    <source>
        <dbReference type="EMBL" id="RLN43063.1"/>
    </source>
</evidence>
<dbReference type="EMBL" id="PQIB02000001">
    <property type="protein sequence ID" value="RLN43063.1"/>
    <property type="molecule type" value="Genomic_DNA"/>
</dbReference>
<keyword evidence="1" id="KW-0964">Secreted</keyword>
<evidence type="ECO:0000256" key="1">
    <source>
        <dbReference type="RuleBase" id="RU363099"/>
    </source>
</evidence>
<accession>A0A3L6TRV7</accession>
<keyword evidence="3" id="KW-1185">Reference proteome</keyword>
<dbReference type="STRING" id="4540.A0A3L6TRV7"/>
<dbReference type="Pfam" id="PF03018">
    <property type="entry name" value="Dirigent"/>
    <property type="match status" value="1"/>
</dbReference>
<protein>
    <recommendedName>
        <fullName evidence="1">Dirigent protein</fullName>
    </recommendedName>
</protein>
<evidence type="ECO:0000313" key="3">
    <source>
        <dbReference type="Proteomes" id="UP000275267"/>
    </source>
</evidence>
<sequence>MVSELVRLLVTIRSRVSWMELPSFNFDVARALIDEVDNSEIEQLLRQANATSSAQLKIIRVEKDRIHTTSLPATGTPICWWRSTSMVGWRGWKCKEQTTVYAKRRVYFRSFYKFKEVFQDDSSFAGSTLEVLGLIRPKPTRGQWSIVGGTGAFTNAHGTIKYTDVQSTVSSITDNVRELDIHIFYAPETSGERCLEPNRADGMHKVASEAAAGKHHARPNPSGFGYPQVALGWAGGVAV</sequence>
<dbReference type="AlphaFoldDB" id="A0A3L6TRV7"/>
<organism evidence="2 3">
    <name type="scientific">Panicum miliaceum</name>
    <name type="common">Proso millet</name>
    <name type="synonym">Broomcorn millet</name>
    <dbReference type="NCBI Taxonomy" id="4540"/>
    <lineage>
        <taxon>Eukaryota</taxon>
        <taxon>Viridiplantae</taxon>
        <taxon>Streptophyta</taxon>
        <taxon>Embryophyta</taxon>
        <taxon>Tracheophyta</taxon>
        <taxon>Spermatophyta</taxon>
        <taxon>Magnoliopsida</taxon>
        <taxon>Liliopsida</taxon>
        <taxon>Poales</taxon>
        <taxon>Poaceae</taxon>
        <taxon>PACMAD clade</taxon>
        <taxon>Panicoideae</taxon>
        <taxon>Panicodae</taxon>
        <taxon>Paniceae</taxon>
        <taxon>Panicinae</taxon>
        <taxon>Panicum</taxon>
        <taxon>Panicum sect. Panicum</taxon>
    </lineage>
</organism>
<comment type="caution">
    <text evidence="2">The sequence shown here is derived from an EMBL/GenBank/DDBJ whole genome shotgun (WGS) entry which is preliminary data.</text>
</comment>
<proteinExistence type="inferred from homology"/>
<gene>
    <name evidence="2" type="ORF">C2845_PM01G45530</name>
</gene>
<reference evidence="3" key="1">
    <citation type="journal article" date="2019" name="Nat. Commun.">
        <title>The genome of broomcorn millet.</title>
        <authorList>
            <person name="Zou C."/>
            <person name="Miki D."/>
            <person name="Li D."/>
            <person name="Tang Q."/>
            <person name="Xiao L."/>
            <person name="Rajput S."/>
            <person name="Deng P."/>
            <person name="Jia W."/>
            <person name="Huang R."/>
            <person name="Zhang M."/>
            <person name="Sun Y."/>
            <person name="Hu J."/>
            <person name="Fu X."/>
            <person name="Schnable P.S."/>
            <person name="Li F."/>
            <person name="Zhang H."/>
            <person name="Feng B."/>
            <person name="Zhu X."/>
            <person name="Liu R."/>
            <person name="Schnable J.C."/>
            <person name="Zhu J.-K."/>
            <person name="Zhang H."/>
        </authorList>
    </citation>
    <scope>NUCLEOTIDE SEQUENCE [LARGE SCALE GENOMIC DNA]</scope>
</reference>
<comment type="subunit">
    <text evidence="1">Homodimer.</text>
</comment>
<dbReference type="OrthoDB" id="682987at2759"/>
<comment type="similarity">
    <text evidence="1">Belongs to the plant dirigent protein family.</text>
</comment>
<name>A0A3L6TRV7_PANMI</name>